<sequence>MGPSTSPL</sequence>
<name>A0A0A8Z0C1_ARUDO</name>
<accession>A0A0A8Z0C1</accession>
<dbReference type="EMBL" id="GBRH01265634">
    <property type="protein sequence ID" value="JAD32261.1"/>
    <property type="molecule type" value="Transcribed_RNA"/>
</dbReference>
<organism evidence="1">
    <name type="scientific">Arundo donax</name>
    <name type="common">Giant reed</name>
    <name type="synonym">Donax arundinaceus</name>
    <dbReference type="NCBI Taxonomy" id="35708"/>
    <lineage>
        <taxon>Eukaryota</taxon>
        <taxon>Viridiplantae</taxon>
        <taxon>Streptophyta</taxon>
        <taxon>Embryophyta</taxon>
        <taxon>Tracheophyta</taxon>
        <taxon>Spermatophyta</taxon>
        <taxon>Magnoliopsida</taxon>
        <taxon>Liliopsida</taxon>
        <taxon>Poales</taxon>
        <taxon>Poaceae</taxon>
        <taxon>PACMAD clade</taxon>
        <taxon>Arundinoideae</taxon>
        <taxon>Arundineae</taxon>
        <taxon>Arundo</taxon>
    </lineage>
</organism>
<reference evidence="1" key="1">
    <citation type="submission" date="2014-09" db="EMBL/GenBank/DDBJ databases">
        <authorList>
            <person name="Magalhaes I.L.F."/>
            <person name="Oliveira U."/>
            <person name="Santos F.R."/>
            <person name="Vidigal T.H.D.A."/>
            <person name="Brescovit A.D."/>
            <person name="Santos A.J."/>
        </authorList>
    </citation>
    <scope>NUCLEOTIDE SEQUENCE</scope>
    <source>
        <tissue evidence="1">Shoot tissue taken approximately 20 cm above the soil surface</tissue>
    </source>
</reference>
<proteinExistence type="predicted"/>
<protein>
    <submittedName>
        <fullName evidence="1">Uncharacterized protein</fullName>
    </submittedName>
</protein>
<evidence type="ECO:0000313" key="1">
    <source>
        <dbReference type="EMBL" id="JAD32261.1"/>
    </source>
</evidence>
<reference evidence="1" key="2">
    <citation type="journal article" date="2015" name="Data Brief">
        <title>Shoot transcriptome of the giant reed, Arundo donax.</title>
        <authorList>
            <person name="Barrero R.A."/>
            <person name="Guerrero F.D."/>
            <person name="Moolhuijzen P."/>
            <person name="Goolsby J.A."/>
            <person name="Tidwell J."/>
            <person name="Bellgard S.E."/>
            <person name="Bellgard M.I."/>
        </authorList>
    </citation>
    <scope>NUCLEOTIDE SEQUENCE</scope>
    <source>
        <tissue evidence="1">Shoot tissue taken approximately 20 cm above the soil surface</tissue>
    </source>
</reference>